<feature type="transmembrane region" description="Helical" evidence="1">
    <location>
        <begin position="115"/>
        <end position="137"/>
    </location>
</feature>
<feature type="non-terminal residue" evidence="2">
    <location>
        <position position="340"/>
    </location>
</feature>
<name>A0A9D5JV30_9BACT</name>
<reference evidence="2" key="1">
    <citation type="submission" date="2019-11" db="EMBL/GenBank/DDBJ databases">
        <title>Microbial mats filling the niche in hypersaline microbial mats.</title>
        <authorList>
            <person name="Wong H.L."/>
            <person name="Macleod F.I."/>
            <person name="White R.A. III"/>
            <person name="Burns B.P."/>
        </authorList>
    </citation>
    <scope>NUCLEOTIDE SEQUENCE</scope>
    <source>
        <strain evidence="2">Rbin_158</strain>
    </source>
</reference>
<sequence length="340" mass="37025">MLSRIFPPSIRKPSRILGGVRPRLDPITSDDRSFYSTLFKISIPITIQHLVMASLNLIDTIMIGQLGAVEVAAVGLANRFYFIFVLITFALGSGAAVFTAQFWGKRDIEHIGKPMAIALLFSFLVGLYFSLGALVVPEYIMAIFTTDRAVISTGKEYFQIVAFSYVLTAITVVFSLVLRSIERASLPMYVSVSAFMLNTFLNYCLILGELGFPALGVKGAAIATLIARIVEVVAIVSVSYARRYPLVTWQDILEIPPGFIRQFFAKALPVVANEFFWVMGVTTFALVYGRMGTAEIAAVNIVSPVEQISVELFFGLANAAAVMVGNQIGAGREATALAYA</sequence>
<keyword evidence="1" id="KW-0812">Transmembrane</keyword>
<dbReference type="Pfam" id="PF01554">
    <property type="entry name" value="MatE"/>
    <property type="match status" value="2"/>
</dbReference>
<comment type="caution">
    <text evidence="2">The sequence shown here is derived from an EMBL/GenBank/DDBJ whole genome shotgun (WGS) entry which is preliminary data.</text>
</comment>
<feature type="transmembrane region" description="Helical" evidence="1">
    <location>
        <begin position="220"/>
        <end position="241"/>
    </location>
</feature>
<feature type="transmembrane region" description="Helical" evidence="1">
    <location>
        <begin position="80"/>
        <end position="103"/>
    </location>
</feature>
<protein>
    <submittedName>
        <fullName evidence="2">MATE family efflux transporter</fullName>
    </submittedName>
</protein>
<proteinExistence type="predicted"/>
<organism evidence="2 3">
    <name type="scientific">candidate division KSB3 bacterium</name>
    <dbReference type="NCBI Taxonomy" id="2044937"/>
    <lineage>
        <taxon>Bacteria</taxon>
        <taxon>candidate division KSB3</taxon>
    </lineage>
</organism>
<dbReference type="PANTHER" id="PTHR42925">
    <property type="entry name" value="MULTIDRUG AND TOXIN EFFLUX PROTEIN MATE FAMILY"/>
    <property type="match status" value="1"/>
</dbReference>
<feature type="transmembrane region" description="Helical" evidence="1">
    <location>
        <begin position="50"/>
        <end position="68"/>
    </location>
</feature>
<dbReference type="GO" id="GO:0016020">
    <property type="term" value="C:membrane"/>
    <property type="evidence" value="ECO:0007669"/>
    <property type="project" value="InterPro"/>
</dbReference>
<evidence type="ECO:0000256" key="1">
    <source>
        <dbReference type="SAM" id="Phobius"/>
    </source>
</evidence>
<dbReference type="InterPro" id="IPR047135">
    <property type="entry name" value="YsiQ"/>
</dbReference>
<dbReference type="GO" id="GO:0015297">
    <property type="term" value="F:antiporter activity"/>
    <property type="evidence" value="ECO:0007669"/>
    <property type="project" value="InterPro"/>
</dbReference>
<keyword evidence="1" id="KW-1133">Transmembrane helix</keyword>
<accession>A0A9D5JV30</accession>
<dbReference type="Proteomes" id="UP000649604">
    <property type="component" value="Unassembled WGS sequence"/>
</dbReference>
<feature type="transmembrane region" description="Helical" evidence="1">
    <location>
        <begin position="189"/>
        <end position="208"/>
    </location>
</feature>
<dbReference type="GO" id="GO:0042910">
    <property type="term" value="F:xenobiotic transmembrane transporter activity"/>
    <property type="evidence" value="ECO:0007669"/>
    <property type="project" value="InterPro"/>
</dbReference>
<dbReference type="InterPro" id="IPR002528">
    <property type="entry name" value="MATE_fam"/>
</dbReference>
<dbReference type="PANTHER" id="PTHR42925:SF2">
    <property type="entry name" value="NA+ DRIVEN MULTIDRUG EFFLUX PUMP"/>
    <property type="match status" value="1"/>
</dbReference>
<feature type="transmembrane region" description="Helical" evidence="1">
    <location>
        <begin position="157"/>
        <end position="177"/>
    </location>
</feature>
<evidence type="ECO:0000313" key="2">
    <source>
        <dbReference type="EMBL" id="MBD3324700.1"/>
    </source>
</evidence>
<evidence type="ECO:0000313" key="3">
    <source>
        <dbReference type="Proteomes" id="UP000649604"/>
    </source>
</evidence>
<keyword evidence="1" id="KW-0472">Membrane</keyword>
<dbReference type="AlphaFoldDB" id="A0A9D5JV30"/>
<dbReference type="EMBL" id="WJJP01000281">
    <property type="protein sequence ID" value="MBD3324700.1"/>
    <property type="molecule type" value="Genomic_DNA"/>
</dbReference>
<gene>
    <name evidence="2" type="ORF">GF339_08955</name>
</gene>
<dbReference type="NCBIfam" id="TIGR00797">
    <property type="entry name" value="matE"/>
    <property type="match status" value="1"/>
</dbReference>